<comment type="caution">
    <text evidence="4">The sequence shown here is derived from an EMBL/GenBank/DDBJ whole genome shotgun (WGS) entry which is preliminary data.</text>
</comment>
<feature type="region of interest" description="Disordered" evidence="2">
    <location>
        <begin position="185"/>
        <end position="234"/>
    </location>
</feature>
<dbReference type="GO" id="GO:0003676">
    <property type="term" value="F:nucleic acid binding"/>
    <property type="evidence" value="ECO:0007669"/>
    <property type="project" value="InterPro"/>
</dbReference>
<feature type="compositionally biased region" description="Basic and acidic residues" evidence="2">
    <location>
        <begin position="271"/>
        <end position="284"/>
    </location>
</feature>
<gene>
    <name evidence="4" type="ORF">HPB52_008671</name>
</gene>
<keyword evidence="1" id="KW-0863">Zinc-finger</keyword>
<keyword evidence="5" id="KW-1185">Reference proteome</keyword>
<evidence type="ECO:0000313" key="5">
    <source>
        <dbReference type="Proteomes" id="UP000821837"/>
    </source>
</evidence>
<organism evidence="4 5">
    <name type="scientific">Rhipicephalus sanguineus</name>
    <name type="common">Brown dog tick</name>
    <name type="synonym">Ixodes sanguineus</name>
    <dbReference type="NCBI Taxonomy" id="34632"/>
    <lineage>
        <taxon>Eukaryota</taxon>
        <taxon>Metazoa</taxon>
        <taxon>Ecdysozoa</taxon>
        <taxon>Arthropoda</taxon>
        <taxon>Chelicerata</taxon>
        <taxon>Arachnida</taxon>
        <taxon>Acari</taxon>
        <taxon>Parasitiformes</taxon>
        <taxon>Ixodida</taxon>
        <taxon>Ixodoidea</taxon>
        <taxon>Ixodidae</taxon>
        <taxon>Rhipicephalinae</taxon>
        <taxon>Rhipicephalus</taxon>
        <taxon>Rhipicephalus</taxon>
    </lineage>
</organism>
<dbReference type="AlphaFoldDB" id="A0A9D4QD09"/>
<dbReference type="SMART" id="SM00343">
    <property type="entry name" value="ZnF_C2HC"/>
    <property type="match status" value="2"/>
</dbReference>
<dbReference type="GO" id="GO:0008270">
    <property type="term" value="F:zinc ion binding"/>
    <property type="evidence" value="ECO:0007669"/>
    <property type="project" value="UniProtKB-KW"/>
</dbReference>
<name>A0A9D4QD09_RHISA</name>
<proteinExistence type="predicted"/>
<dbReference type="PROSITE" id="PS50158">
    <property type="entry name" value="ZF_CCHC"/>
    <property type="match status" value="1"/>
</dbReference>
<protein>
    <recommendedName>
        <fullName evidence="3">CCHC-type domain-containing protein</fullName>
    </recommendedName>
</protein>
<feature type="domain" description="CCHC-type" evidence="3">
    <location>
        <begin position="119"/>
        <end position="134"/>
    </location>
</feature>
<evidence type="ECO:0000259" key="3">
    <source>
        <dbReference type="PROSITE" id="PS50158"/>
    </source>
</evidence>
<feature type="compositionally biased region" description="Basic and acidic residues" evidence="2">
    <location>
        <begin position="208"/>
        <end position="217"/>
    </location>
</feature>
<reference evidence="4" key="1">
    <citation type="journal article" date="2020" name="Cell">
        <title>Large-Scale Comparative Analyses of Tick Genomes Elucidate Their Genetic Diversity and Vector Capacities.</title>
        <authorList>
            <consortium name="Tick Genome and Microbiome Consortium (TIGMIC)"/>
            <person name="Jia N."/>
            <person name="Wang J."/>
            <person name="Shi W."/>
            <person name="Du L."/>
            <person name="Sun Y."/>
            <person name="Zhan W."/>
            <person name="Jiang J.F."/>
            <person name="Wang Q."/>
            <person name="Zhang B."/>
            <person name="Ji P."/>
            <person name="Bell-Sakyi L."/>
            <person name="Cui X.M."/>
            <person name="Yuan T.T."/>
            <person name="Jiang B.G."/>
            <person name="Yang W.F."/>
            <person name="Lam T.T."/>
            <person name="Chang Q.C."/>
            <person name="Ding S.J."/>
            <person name="Wang X.J."/>
            <person name="Zhu J.G."/>
            <person name="Ruan X.D."/>
            <person name="Zhao L."/>
            <person name="Wei J.T."/>
            <person name="Ye R.Z."/>
            <person name="Que T.C."/>
            <person name="Du C.H."/>
            <person name="Zhou Y.H."/>
            <person name="Cheng J.X."/>
            <person name="Dai P.F."/>
            <person name="Guo W.B."/>
            <person name="Han X.H."/>
            <person name="Huang E.J."/>
            <person name="Li L.F."/>
            <person name="Wei W."/>
            <person name="Gao Y.C."/>
            <person name="Liu J.Z."/>
            <person name="Shao H.Z."/>
            <person name="Wang X."/>
            <person name="Wang C.C."/>
            <person name="Yang T.C."/>
            <person name="Huo Q.B."/>
            <person name="Li W."/>
            <person name="Chen H.Y."/>
            <person name="Chen S.E."/>
            <person name="Zhou L.G."/>
            <person name="Ni X.B."/>
            <person name="Tian J.H."/>
            <person name="Sheng Y."/>
            <person name="Liu T."/>
            <person name="Pan Y.S."/>
            <person name="Xia L.Y."/>
            <person name="Li J."/>
            <person name="Zhao F."/>
            <person name="Cao W.C."/>
        </authorList>
    </citation>
    <scope>NUCLEOTIDE SEQUENCE</scope>
    <source>
        <strain evidence="4">Rsan-2018</strain>
    </source>
</reference>
<dbReference type="Proteomes" id="UP000821837">
    <property type="component" value="Chromosome 10"/>
</dbReference>
<feature type="region of interest" description="Disordered" evidence="2">
    <location>
        <begin position="268"/>
        <end position="313"/>
    </location>
</feature>
<evidence type="ECO:0000256" key="2">
    <source>
        <dbReference type="SAM" id="MobiDB-lite"/>
    </source>
</evidence>
<dbReference type="EMBL" id="JABSTV010001246">
    <property type="protein sequence ID" value="KAH7976112.1"/>
    <property type="molecule type" value="Genomic_DNA"/>
</dbReference>
<accession>A0A9D4QD09</accession>
<dbReference type="InterPro" id="IPR001878">
    <property type="entry name" value="Znf_CCHC"/>
</dbReference>
<reference evidence="4" key="2">
    <citation type="submission" date="2021-09" db="EMBL/GenBank/DDBJ databases">
        <authorList>
            <person name="Jia N."/>
            <person name="Wang J."/>
            <person name="Shi W."/>
            <person name="Du L."/>
            <person name="Sun Y."/>
            <person name="Zhan W."/>
            <person name="Jiang J."/>
            <person name="Wang Q."/>
            <person name="Zhang B."/>
            <person name="Ji P."/>
            <person name="Sakyi L.B."/>
            <person name="Cui X."/>
            <person name="Yuan T."/>
            <person name="Jiang B."/>
            <person name="Yang W."/>
            <person name="Lam T.T.-Y."/>
            <person name="Chang Q."/>
            <person name="Ding S."/>
            <person name="Wang X."/>
            <person name="Zhu J."/>
            <person name="Ruan X."/>
            <person name="Zhao L."/>
            <person name="Wei J."/>
            <person name="Que T."/>
            <person name="Du C."/>
            <person name="Cheng J."/>
            <person name="Dai P."/>
            <person name="Han X."/>
            <person name="Huang E."/>
            <person name="Gao Y."/>
            <person name="Liu J."/>
            <person name="Shao H."/>
            <person name="Ye R."/>
            <person name="Li L."/>
            <person name="Wei W."/>
            <person name="Wang X."/>
            <person name="Wang C."/>
            <person name="Huo Q."/>
            <person name="Li W."/>
            <person name="Guo W."/>
            <person name="Chen H."/>
            <person name="Chen S."/>
            <person name="Zhou L."/>
            <person name="Zhou L."/>
            <person name="Ni X."/>
            <person name="Tian J."/>
            <person name="Zhou Y."/>
            <person name="Sheng Y."/>
            <person name="Liu T."/>
            <person name="Pan Y."/>
            <person name="Xia L."/>
            <person name="Li J."/>
            <person name="Zhao F."/>
            <person name="Cao W."/>
        </authorList>
    </citation>
    <scope>NUCLEOTIDE SEQUENCE</scope>
    <source>
        <strain evidence="4">Rsan-2018</strain>
        <tissue evidence="4">Larvae</tissue>
    </source>
</reference>
<evidence type="ECO:0000313" key="4">
    <source>
        <dbReference type="EMBL" id="KAH7976112.1"/>
    </source>
</evidence>
<keyword evidence="1" id="KW-0479">Metal-binding</keyword>
<evidence type="ECO:0000256" key="1">
    <source>
        <dbReference type="PROSITE-ProRule" id="PRU00047"/>
    </source>
</evidence>
<keyword evidence="1" id="KW-0862">Zinc</keyword>
<sequence>MPSFGAQDMDNLGGIPVEVVLPRGYSDNVAKISNVPLVYTDAQIRKFFAPAGVVAAKRQVAYRTQQDGSIKTIPRDSILLTFRPEREIPVRIRPAVEYAEALDYRYFPVRLHVTTPTQCYNCFRYGHMAKHCRRSVRCKVCAGDHSYKDCVSRFGQRCANCDGPHAATYGRCPARLAAVRDKRYALRDEDPDSSEDSALRHSTKRAKMHSDNVHSKYQDNAPGQASGSKDSHLWPDARFRHLSDTESHMDSDSGESYSRSDCDSCSDSDCSNERRSPSKSHQESVSKGQVSPSPLPEPAVTRNPMLPPKATYGGLGRRWLPAAQAFRGKRRNKDCGAKPRGWYGLSCSYDDDFKVEGIEVYFKTVGSAPSFLQLEIEKVTVDLTAAAKEPILFQRVTYNGSLVVVVRSAEAAARLLRVRNIAGYKVGVKVHSGDSNNVGKITNVPLAYSDEQLQEWFVSQGVIHARRQVVYKRQVDQRVERVPTFNVVLTFRPDKKMPTTVVPRPEAAEYLGDRPFVVRPHFEPPVQCMCCQRFGHMARYCLRTPRCKVCSGPHSYRTCDRKDRPRCANCHGPHAATFTRCPLRRLAAVEKRWSYDSKDDE</sequence>
<dbReference type="VEuPathDB" id="VectorBase:RSAN_046074"/>